<dbReference type="EMBL" id="RRYP01017082">
    <property type="protein sequence ID" value="TNV74365.1"/>
    <property type="molecule type" value="Genomic_DNA"/>
</dbReference>
<evidence type="ECO:0000313" key="2">
    <source>
        <dbReference type="Proteomes" id="UP000785679"/>
    </source>
</evidence>
<accession>A0A8J8NHH3</accession>
<dbReference type="Proteomes" id="UP000785679">
    <property type="component" value="Unassembled WGS sequence"/>
</dbReference>
<protein>
    <submittedName>
        <fullName evidence="1">Uncharacterized protein</fullName>
    </submittedName>
</protein>
<keyword evidence="2" id="KW-1185">Reference proteome</keyword>
<organism evidence="1 2">
    <name type="scientific">Halteria grandinella</name>
    <dbReference type="NCBI Taxonomy" id="5974"/>
    <lineage>
        <taxon>Eukaryota</taxon>
        <taxon>Sar</taxon>
        <taxon>Alveolata</taxon>
        <taxon>Ciliophora</taxon>
        <taxon>Intramacronucleata</taxon>
        <taxon>Spirotrichea</taxon>
        <taxon>Stichotrichia</taxon>
        <taxon>Sporadotrichida</taxon>
        <taxon>Halteriidae</taxon>
        <taxon>Halteria</taxon>
    </lineage>
</organism>
<sequence length="75" mass="9066">MQGDNMFSIQELEHLERNSKFIRWGRIFSLNALTNYQQFSDVLACLQYNFSQNQILQFTCQRACFFNKNHQILQR</sequence>
<proteinExistence type="predicted"/>
<gene>
    <name evidence="1" type="ORF">FGO68_gene3951</name>
</gene>
<name>A0A8J8NHH3_HALGN</name>
<evidence type="ECO:0000313" key="1">
    <source>
        <dbReference type="EMBL" id="TNV74365.1"/>
    </source>
</evidence>
<comment type="caution">
    <text evidence="1">The sequence shown here is derived from an EMBL/GenBank/DDBJ whole genome shotgun (WGS) entry which is preliminary data.</text>
</comment>
<reference evidence="1" key="1">
    <citation type="submission" date="2019-06" db="EMBL/GenBank/DDBJ databases">
        <authorList>
            <person name="Zheng W."/>
        </authorList>
    </citation>
    <scope>NUCLEOTIDE SEQUENCE</scope>
    <source>
        <strain evidence="1">QDHG01</strain>
    </source>
</reference>
<dbReference type="AlphaFoldDB" id="A0A8J8NHH3"/>